<gene>
    <name evidence="2" type="ORF">M407DRAFT_247129</name>
</gene>
<dbReference type="AlphaFoldDB" id="A0A0C3Q1A4"/>
<evidence type="ECO:0000313" key="3">
    <source>
        <dbReference type="Proteomes" id="UP000054248"/>
    </source>
</evidence>
<reference evidence="3" key="2">
    <citation type="submission" date="2015-01" db="EMBL/GenBank/DDBJ databases">
        <title>Evolutionary Origins and Diversification of the Mycorrhizal Mutualists.</title>
        <authorList>
            <consortium name="DOE Joint Genome Institute"/>
            <consortium name="Mycorrhizal Genomics Consortium"/>
            <person name="Kohler A."/>
            <person name="Kuo A."/>
            <person name="Nagy L.G."/>
            <person name="Floudas D."/>
            <person name="Copeland A."/>
            <person name="Barry K.W."/>
            <person name="Cichocki N."/>
            <person name="Veneault-Fourrey C."/>
            <person name="LaButti K."/>
            <person name="Lindquist E.A."/>
            <person name="Lipzen A."/>
            <person name="Lundell T."/>
            <person name="Morin E."/>
            <person name="Murat C."/>
            <person name="Riley R."/>
            <person name="Ohm R."/>
            <person name="Sun H."/>
            <person name="Tunlid A."/>
            <person name="Henrissat B."/>
            <person name="Grigoriev I.V."/>
            <person name="Hibbett D.S."/>
            <person name="Martin F."/>
        </authorList>
    </citation>
    <scope>NUCLEOTIDE SEQUENCE [LARGE SCALE GENOMIC DNA]</scope>
    <source>
        <strain evidence="3">MUT 4182</strain>
    </source>
</reference>
<dbReference type="HOGENOM" id="CLU_2661444_0_0_1"/>
<evidence type="ECO:0000313" key="2">
    <source>
        <dbReference type="EMBL" id="KIO15934.1"/>
    </source>
</evidence>
<reference evidence="2 3" key="1">
    <citation type="submission" date="2014-04" db="EMBL/GenBank/DDBJ databases">
        <authorList>
            <consortium name="DOE Joint Genome Institute"/>
            <person name="Kuo A."/>
            <person name="Girlanda M."/>
            <person name="Perotto S."/>
            <person name="Kohler A."/>
            <person name="Nagy L.G."/>
            <person name="Floudas D."/>
            <person name="Copeland A."/>
            <person name="Barry K.W."/>
            <person name="Cichocki N."/>
            <person name="Veneault-Fourrey C."/>
            <person name="LaButti K."/>
            <person name="Lindquist E.A."/>
            <person name="Lipzen A."/>
            <person name="Lundell T."/>
            <person name="Morin E."/>
            <person name="Murat C."/>
            <person name="Sun H."/>
            <person name="Tunlid A."/>
            <person name="Henrissat B."/>
            <person name="Grigoriev I.V."/>
            <person name="Hibbett D.S."/>
            <person name="Martin F."/>
            <person name="Nordberg H.P."/>
            <person name="Cantor M.N."/>
            <person name="Hua S.X."/>
        </authorList>
    </citation>
    <scope>NUCLEOTIDE SEQUENCE [LARGE SCALE GENOMIC DNA]</scope>
    <source>
        <strain evidence="2 3">MUT 4182</strain>
    </source>
</reference>
<dbReference type="EMBL" id="KN823745">
    <property type="protein sequence ID" value="KIO15934.1"/>
    <property type="molecule type" value="Genomic_DNA"/>
</dbReference>
<keyword evidence="3" id="KW-1185">Reference proteome</keyword>
<feature type="region of interest" description="Disordered" evidence="1">
    <location>
        <begin position="1"/>
        <end position="27"/>
    </location>
</feature>
<accession>A0A0C3Q1A4</accession>
<organism evidence="2 3">
    <name type="scientific">Tulasnella calospora MUT 4182</name>
    <dbReference type="NCBI Taxonomy" id="1051891"/>
    <lineage>
        <taxon>Eukaryota</taxon>
        <taxon>Fungi</taxon>
        <taxon>Dikarya</taxon>
        <taxon>Basidiomycota</taxon>
        <taxon>Agaricomycotina</taxon>
        <taxon>Agaricomycetes</taxon>
        <taxon>Cantharellales</taxon>
        <taxon>Tulasnellaceae</taxon>
        <taxon>Tulasnella</taxon>
    </lineage>
</organism>
<proteinExistence type="predicted"/>
<feature type="non-terminal residue" evidence="2">
    <location>
        <position position="76"/>
    </location>
</feature>
<dbReference type="Proteomes" id="UP000054248">
    <property type="component" value="Unassembled WGS sequence"/>
</dbReference>
<evidence type="ECO:0000256" key="1">
    <source>
        <dbReference type="SAM" id="MobiDB-lite"/>
    </source>
</evidence>
<sequence length="76" mass="8534">MNAEICSQISNRQKMGTTSSRSCSSNPRAVPCFAKHVRLACTMGYGSDHLFPTCLFFFFFSRGQGSLVRHGHQDRM</sequence>
<protein>
    <submittedName>
        <fullName evidence="2">Uncharacterized protein</fullName>
    </submittedName>
</protein>
<name>A0A0C3Q1A4_9AGAM</name>